<keyword evidence="2" id="KW-1185">Reference proteome</keyword>
<dbReference type="Proteomes" id="UP000008281">
    <property type="component" value="Unassembled WGS sequence"/>
</dbReference>
<reference evidence="1" key="1">
    <citation type="submission" date="2007-07" db="EMBL/GenBank/DDBJ databases">
        <title>PCAP assembly of the Caenorhabditis remanei genome.</title>
        <authorList>
            <consortium name="The Caenorhabditis remanei Sequencing Consortium"/>
            <person name="Wilson R.K."/>
        </authorList>
    </citation>
    <scope>NUCLEOTIDE SEQUENCE [LARGE SCALE GENOMIC DNA]</scope>
    <source>
        <strain evidence="1">PB4641</strain>
    </source>
</reference>
<dbReference type="Gene3D" id="6.10.250.3260">
    <property type="match status" value="1"/>
</dbReference>
<dbReference type="STRING" id="31234.E3MP93"/>
<organism evidence="2">
    <name type="scientific">Caenorhabditis remanei</name>
    <name type="common">Caenorhabditis vulgaris</name>
    <dbReference type="NCBI Taxonomy" id="31234"/>
    <lineage>
        <taxon>Eukaryota</taxon>
        <taxon>Metazoa</taxon>
        <taxon>Ecdysozoa</taxon>
        <taxon>Nematoda</taxon>
        <taxon>Chromadorea</taxon>
        <taxon>Rhabditida</taxon>
        <taxon>Rhabditina</taxon>
        <taxon>Rhabditomorpha</taxon>
        <taxon>Rhabditoidea</taxon>
        <taxon>Rhabditidae</taxon>
        <taxon>Peloderinae</taxon>
        <taxon>Caenorhabditis</taxon>
    </lineage>
</organism>
<protein>
    <submittedName>
        <fullName evidence="1">Uncharacterized protein</fullName>
    </submittedName>
</protein>
<dbReference type="HOGENOM" id="CLU_2308669_0_0_1"/>
<gene>
    <name evidence="1" type="ORF">CRE_07566</name>
</gene>
<accession>E3MP93</accession>
<dbReference type="EMBL" id="DS268462">
    <property type="protein sequence ID" value="EFP06387.1"/>
    <property type="molecule type" value="Genomic_DNA"/>
</dbReference>
<evidence type="ECO:0000313" key="1">
    <source>
        <dbReference type="EMBL" id="EFP06387.1"/>
    </source>
</evidence>
<dbReference type="AlphaFoldDB" id="E3MP93"/>
<dbReference type="InParanoid" id="E3MP93"/>
<name>E3MP93_CAERE</name>
<evidence type="ECO:0000313" key="2">
    <source>
        <dbReference type="Proteomes" id="UP000008281"/>
    </source>
</evidence>
<sequence>MKRFQAVLKEVGMHPKARKVANAEDPRHREIKRAEEHFRSDEKITDFLNRVKFNVKKSKAVKTAKQPVPALKKLLVAPREVTTQNNNPEFLALFRFETVA</sequence>
<dbReference type="eggNOG" id="KOG1732">
    <property type="taxonomic scope" value="Eukaryota"/>
</dbReference>
<dbReference type="OrthoDB" id="1539250at2759"/>
<proteinExistence type="predicted"/>